<evidence type="ECO:0000313" key="2">
    <source>
        <dbReference type="Proteomes" id="UP000886595"/>
    </source>
</evidence>
<sequence length="72" mass="8436">MFITKERKLWRRRSSFKDEFFSADTIVIGLENVHQLVVIEEGPEIHMQCALELENSIDTKIALEVVIWSVVF</sequence>
<name>A0A8X7W450_BRACI</name>
<dbReference type="Proteomes" id="UP000886595">
    <property type="component" value="Unassembled WGS sequence"/>
</dbReference>
<keyword evidence="2" id="KW-1185">Reference proteome</keyword>
<comment type="caution">
    <text evidence="1">The sequence shown here is derived from an EMBL/GenBank/DDBJ whole genome shotgun (WGS) entry which is preliminary data.</text>
</comment>
<dbReference type="AlphaFoldDB" id="A0A8X7W450"/>
<dbReference type="EMBL" id="JAAMPC010000003">
    <property type="protein sequence ID" value="KAG2323041.1"/>
    <property type="molecule type" value="Genomic_DNA"/>
</dbReference>
<organism evidence="1 2">
    <name type="scientific">Brassica carinata</name>
    <name type="common">Ethiopian mustard</name>
    <name type="synonym">Abyssinian cabbage</name>
    <dbReference type="NCBI Taxonomy" id="52824"/>
    <lineage>
        <taxon>Eukaryota</taxon>
        <taxon>Viridiplantae</taxon>
        <taxon>Streptophyta</taxon>
        <taxon>Embryophyta</taxon>
        <taxon>Tracheophyta</taxon>
        <taxon>Spermatophyta</taxon>
        <taxon>Magnoliopsida</taxon>
        <taxon>eudicotyledons</taxon>
        <taxon>Gunneridae</taxon>
        <taxon>Pentapetalae</taxon>
        <taxon>rosids</taxon>
        <taxon>malvids</taxon>
        <taxon>Brassicales</taxon>
        <taxon>Brassicaceae</taxon>
        <taxon>Brassiceae</taxon>
        <taxon>Brassica</taxon>
    </lineage>
</organism>
<proteinExistence type="predicted"/>
<protein>
    <submittedName>
        <fullName evidence="1">Uncharacterized protein</fullName>
    </submittedName>
</protein>
<gene>
    <name evidence="1" type="ORF">Bca52824_016254</name>
</gene>
<evidence type="ECO:0000313" key="1">
    <source>
        <dbReference type="EMBL" id="KAG2323041.1"/>
    </source>
</evidence>
<reference evidence="1 2" key="1">
    <citation type="submission" date="2020-02" db="EMBL/GenBank/DDBJ databases">
        <authorList>
            <person name="Ma Q."/>
            <person name="Huang Y."/>
            <person name="Song X."/>
            <person name="Pei D."/>
        </authorList>
    </citation>
    <scope>NUCLEOTIDE SEQUENCE [LARGE SCALE GENOMIC DNA]</scope>
    <source>
        <strain evidence="1">Sxm20200214</strain>
        <tissue evidence="1">Leaf</tissue>
    </source>
</reference>
<accession>A0A8X7W450</accession>